<dbReference type="EMBL" id="JANRMI010000001">
    <property type="protein sequence ID" value="MDG0815640.1"/>
    <property type="molecule type" value="Genomic_DNA"/>
</dbReference>
<feature type="signal peptide" evidence="1">
    <location>
        <begin position="1"/>
        <end position="19"/>
    </location>
</feature>
<proteinExistence type="predicted"/>
<evidence type="ECO:0000313" key="4">
    <source>
        <dbReference type="Proteomes" id="UP001152321"/>
    </source>
</evidence>
<evidence type="ECO:0000256" key="1">
    <source>
        <dbReference type="SAM" id="SignalP"/>
    </source>
</evidence>
<organism evidence="3 4">
    <name type="scientific">Bdellovibrio svalbardensis</name>
    <dbReference type="NCBI Taxonomy" id="2972972"/>
    <lineage>
        <taxon>Bacteria</taxon>
        <taxon>Pseudomonadati</taxon>
        <taxon>Bdellovibrionota</taxon>
        <taxon>Bdellovibrionia</taxon>
        <taxon>Bdellovibrionales</taxon>
        <taxon>Pseudobdellovibrionaceae</taxon>
        <taxon>Bdellovibrio</taxon>
    </lineage>
</organism>
<feature type="domain" description="Lipid/polyisoprenoid-binding YceI-like" evidence="2">
    <location>
        <begin position="21"/>
        <end position="190"/>
    </location>
</feature>
<reference evidence="3" key="1">
    <citation type="submission" date="2022-08" db="EMBL/GenBank/DDBJ databases">
        <title>Novel Bdellovibrio Species Isolated from Svalbard: Designation Bdellovibrio svalbardensis.</title>
        <authorList>
            <person name="Mitchell R.J."/>
            <person name="Choi S.Y."/>
        </authorList>
    </citation>
    <scope>NUCLEOTIDE SEQUENCE</scope>
    <source>
        <strain evidence="3">PAP01</strain>
    </source>
</reference>
<dbReference type="PANTHER" id="PTHR34406">
    <property type="entry name" value="PROTEIN YCEI"/>
    <property type="match status" value="1"/>
</dbReference>
<gene>
    <name evidence="3" type="ORF">NWE73_04635</name>
</gene>
<dbReference type="Pfam" id="PF04264">
    <property type="entry name" value="YceI"/>
    <property type="match status" value="1"/>
</dbReference>
<dbReference type="InterPro" id="IPR007372">
    <property type="entry name" value="Lipid/polyisoprenoid-bd_YceI"/>
</dbReference>
<dbReference type="SUPFAM" id="SSF101874">
    <property type="entry name" value="YceI-like"/>
    <property type="match status" value="1"/>
</dbReference>
<dbReference type="RefSeq" id="WP_277577114.1">
    <property type="nucleotide sequence ID" value="NZ_JANRMI010000001.1"/>
</dbReference>
<evidence type="ECO:0000313" key="3">
    <source>
        <dbReference type="EMBL" id="MDG0815640.1"/>
    </source>
</evidence>
<sequence>MRLLLPALLVSLATSTAFAEKFSLDISHTGIQFTVPHLVVSKVKGRFDKFEGTFDFDEKTQKLDNISIEIAADSINTNEKDRDKDLRGPNFLDVTKFPKLTFKSTKTIYDHAKPEKVEGLLTIHGVTKPVTLKVEYKGAVTDPWGNRRVAFEAETKIDRRNFGLVWNKAIEAGGFVVGDEVKISIDGEAMVAKAK</sequence>
<keyword evidence="4" id="KW-1185">Reference proteome</keyword>
<comment type="caution">
    <text evidence="3">The sequence shown here is derived from an EMBL/GenBank/DDBJ whole genome shotgun (WGS) entry which is preliminary data.</text>
</comment>
<dbReference type="Gene3D" id="2.40.128.110">
    <property type="entry name" value="Lipid/polyisoprenoid-binding, YceI-like"/>
    <property type="match status" value="1"/>
</dbReference>
<evidence type="ECO:0000259" key="2">
    <source>
        <dbReference type="SMART" id="SM00867"/>
    </source>
</evidence>
<accession>A0ABT6DFL3</accession>
<dbReference type="Proteomes" id="UP001152321">
    <property type="component" value="Unassembled WGS sequence"/>
</dbReference>
<name>A0ABT6DFL3_9BACT</name>
<dbReference type="SMART" id="SM00867">
    <property type="entry name" value="YceI"/>
    <property type="match status" value="1"/>
</dbReference>
<keyword evidence="1" id="KW-0732">Signal</keyword>
<dbReference type="InterPro" id="IPR036761">
    <property type="entry name" value="TTHA0802/YceI-like_sf"/>
</dbReference>
<dbReference type="PANTHER" id="PTHR34406:SF1">
    <property type="entry name" value="PROTEIN YCEI"/>
    <property type="match status" value="1"/>
</dbReference>
<protein>
    <submittedName>
        <fullName evidence="3">YceI family protein</fullName>
    </submittedName>
</protein>
<feature type="chain" id="PRO_5047373429" evidence="1">
    <location>
        <begin position="20"/>
        <end position="195"/>
    </location>
</feature>